<keyword evidence="4" id="KW-1185">Reference proteome</keyword>
<feature type="chain" id="PRO_5039398991" evidence="2">
    <location>
        <begin position="29"/>
        <end position="172"/>
    </location>
</feature>
<feature type="region of interest" description="Disordered" evidence="1">
    <location>
        <begin position="150"/>
        <end position="172"/>
    </location>
</feature>
<evidence type="ECO:0000313" key="4">
    <source>
        <dbReference type="Proteomes" id="UP000282529"/>
    </source>
</evidence>
<name>A0A3N9PD24_9BACL</name>
<reference evidence="3 4" key="1">
    <citation type="submission" date="2018-11" db="EMBL/GenBank/DDBJ databases">
        <title>Genome sequence of strain 7197.</title>
        <authorList>
            <person name="Gao J."/>
            <person name="Sun J."/>
        </authorList>
    </citation>
    <scope>NUCLEOTIDE SEQUENCE [LARGE SCALE GENOMIC DNA]</scope>
    <source>
        <strain evidence="3 4">7197</strain>
    </source>
</reference>
<comment type="caution">
    <text evidence="3">The sequence shown here is derived from an EMBL/GenBank/DDBJ whole genome shotgun (WGS) entry which is preliminary data.</text>
</comment>
<dbReference type="Proteomes" id="UP000282529">
    <property type="component" value="Unassembled WGS sequence"/>
</dbReference>
<dbReference type="AlphaFoldDB" id="A0A3N9PD24"/>
<feature type="region of interest" description="Disordered" evidence="1">
    <location>
        <begin position="35"/>
        <end position="61"/>
    </location>
</feature>
<proteinExistence type="predicted"/>
<evidence type="ECO:0000313" key="3">
    <source>
        <dbReference type="EMBL" id="RQW13789.1"/>
    </source>
</evidence>
<keyword evidence="2" id="KW-0732">Signal</keyword>
<evidence type="ECO:0000256" key="1">
    <source>
        <dbReference type="SAM" id="MobiDB-lite"/>
    </source>
</evidence>
<feature type="signal peptide" evidence="2">
    <location>
        <begin position="1"/>
        <end position="28"/>
    </location>
</feature>
<sequence>MKLLSAYIKRTLALAAALLIGLSYGVSASGTAGAEGVSDNGRTAVSPSNPDSGSNGEHKAKRHGRGHFIFMESAKLFGMDCSALSESLKSGKSLADIAREEKGWTEEQYVQKLADAAGSRIDKGVAEGRFTQEQAKQLKSGLPAMLKARVSEKEPFSGRHHYPYRKPVDHNE</sequence>
<evidence type="ECO:0000256" key="2">
    <source>
        <dbReference type="SAM" id="SignalP"/>
    </source>
</evidence>
<protein>
    <submittedName>
        <fullName evidence="3">Uncharacterized protein</fullName>
    </submittedName>
</protein>
<gene>
    <name evidence="3" type="ORF">EH198_05185</name>
</gene>
<accession>A0A3N9PD24</accession>
<organism evidence="3 4">
    <name type="scientific">Paenibacillus rhizophilus</name>
    <dbReference type="NCBI Taxonomy" id="1850366"/>
    <lineage>
        <taxon>Bacteria</taxon>
        <taxon>Bacillati</taxon>
        <taxon>Bacillota</taxon>
        <taxon>Bacilli</taxon>
        <taxon>Bacillales</taxon>
        <taxon>Paenibacillaceae</taxon>
        <taxon>Paenibacillus</taxon>
    </lineage>
</organism>
<dbReference type="EMBL" id="RQPI01000001">
    <property type="protein sequence ID" value="RQW13789.1"/>
    <property type="molecule type" value="Genomic_DNA"/>
</dbReference>
<feature type="compositionally biased region" description="Polar residues" evidence="1">
    <location>
        <begin position="40"/>
        <end position="55"/>
    </location>
</feature>